<dbReference type="Proteomes" id="UP000633814">
    <property type="component" value="Unassembled WGS sequence"/>
</dbReference>
<dbReference type="PANTHER" id="PTHR33755">
    <property type="entry name" value="TOXIN PARE1-RELATED"/>
    <property type="match status" value="1"/>
</dbReference>
<reference evidence="3 4" key="1">
    <citation type="submission" date="2021-10" db="EMBL/GenBank/DDBJ databases">
        <title>Alishewanella koreense sp. nov. isolated from seawater of southwestern coast in South Korea and the proposal for the reclassification of Rheinheimera perlucida and Rheinheimera tuosuensis as Arsukibacterium perlucida and Arsukibacterium tuosuensis.</title>
        <authorList>
            <person name="Kim K.H."/>
            <person name="Ruan W."/>
            <person name="Kim K.R."/>
            <person name="Baek J.H."/>
            <person name="Jeon C.O."/>
        </authorList>
    </citation>
    <scope>NUCLEOTIDE SEQUENCE [LARGE SCALE GENOMIC DNA]</scope>
    <source>
        <strain evidence="3 4">16-MA</strain>
    </source>
</reference>
<protein>
    <submittedName>
        <fullName evidence="3">Type II toxin-antitoxin system RelE/ParE family toxin</fullName>
    </submittedName>
</protein>
<sequence length="85" mass="9612">MKEIAAKTIDAWGKQQARLYAENLHNTKLMLANNPALGRMRDDIFAGTRSFPSGKHVIFYKPCKGGIDVARVLHQRMDILSQLDE</sequence>
<accession>A0ABS8C3Q1</accession>
<evidence type="ECO:0000256" key="1">
    <source>
        <dbReference type="ARBA" id="ARBA00006226"/>
    </source>
</evidence>
<comment type="caution">
    <text evidence="3">The sequence shown here is derived from an EMBL/GenBank/DDBJ whole genome shotgun (WGS) entry which is preliminary data.</text>
</comment>
<dbReference type="InterPro" id="IPR035093">
    <property type="entry name" value="RelE/ParE_toxin_dom_sf"/>
</dbReference>
<dbReference type="EMBL" id="JAEINI020000005">
    <property type="protein sequence ID" value="MCB5226947.1"/>
    <property type="molecule type" value="Genomic_DNA"/>
</dbReference>
<dbReference type="Gene3D" id="3.30.2310.20">
    <property type="entry name" value="RelE-like"/>
    <property type="match status" value="1"/>
</dbReference>
<dbReference type="PANTHER" id="PTHR33755:SF9">
    <property type="entry name" value="TOXIN PARE1"/>
    <property type="match status" value="1"/>
</dbReference>
<dbReference type="InterPro" id="IPR007712">
    <property type="entry name" value="RelE/ParE_toxin"/>
</dbReference>
<gene>
    <name evidence="3" type="ORF">JAO78_008990</name>
</gene>
<keyword evidence="4" id="KW-1185">Reference proteome</keyword>
<dbReference type="PIRSF" id="PIRSF029218">
    <property type="entry name" value="ParE"/>
    <property type="match status" value="1"/>
</dbReference>
<dbReference type="InterPro" id="IPR028344">
    <property type="entry name" value="ParE1/4"/>
</dbReference>
<dbReference type="Pfam" id="PF05016">
    <property type="entry name" value="ParE_toxin"/>
    <property type="match status" value="1"/>
</dbReference>
<evidence type="ECO:0000256" key="2">
    <source>
        <dbReference type="ARBA" id="ARBA00022649"/>
    </source>
</evidence>
<keyword evidence="2" id="KW-1277">Toxin-antitoxin system</keyword>
<name>A0ABS8C3Q1_9ALTE</name>
<comment type="similarity">
    <text evidence="1">Belongs to the RelE toxin family.</text>
</comment>
<evidence type="ECO:0000313" key="3">
    <source>
        <dbReference type="EMBL" id="MCB5226947.1"/>
    </source>
</evidence>
<organism evidence="3 4">
    <name type="scientific">Alishewanella maricola</name>
    <dbReference type="NCBI Taxonomy" id="2795740"/>
    <lineage>
        <taxon>Bacteria</taxon>
        <taxon>Pseudomonadati</taxon>
        <taxon>Pseudomonadota</taxon>
        <taxon>Gammaproteobacteria</taxon>
        <taxon>Alteromonadales</taxon>
        <taxon>Alteromonadaceae</taxon>
        <taxon>Alishewanella</taxon>
    </lineage>
</organism>
<evidence type="ECO:0000313" key="4">
    <source>
        <dbReference type="Proteomes" id="UP000633814"/>
    </source>
</evidence>
<proteinExistence type="inferred from homology"/>
<dbReference type="InterPro" id="IPR051803">
    <property type="entry name" value="TA_system_RelE-like_toxin"/>
</dbReference>